<dbReference type="RefSeq" id="WP_209378258.1">
    <property type="nucleotide sequence ID" value="NZ_JAGIZB010000003.1"/>
</dbReference>
<accession>A0ABS4AAL3</accession>
<keyword evidence="1" id="KW-0175">Coiled coil</keyword>
<keyword evidence="3" id="KW-1185">Reference proteome</keyword>
<evidence type="ECO:0000313" key="2">
    <source>
        <dbReference type="EMBL" id="MBP0444037.1"/>
    </source>
</evidence>
<dbReference type="Proteomes" id="UP000681594">
    <property type="component" value="Unassembled WGS sequence"/>
</dbReference>
<feature type="coiled-coil region" evidence="1">
    <location>
        <begin position="53"/>
        <end position="80"/>
    </location>
</feature>
<gene>
    <name evidence="2" type="ORF">J8J14_04535</name>
</gene>
<sequence length="247" mass="26166">MPIEIPSDGLDLLAMQEAGDAVEAAAARVRADAIRGRLAPSLSALPPPLRHAMEAMIEEVARASAEAEAARQAALEMRRERGEWLQIDPLRHIPEDRGAQPPAAPSAITIHAADPDFVGFGWHSAEGRGDQSWRWSGATPAASVVVPDLGPGTLRVELDLEFPFRQAITPGALTVLANGEPLELDVRLLEPHRGVFSALWAGYGVPGANLGLVLLGPRATDPTGRDPRELGLAFRSVSARRVASSAG</sequence>
<name>A0ABS4AAL3_9PROT</name>
<evidence type="ECO:0000256" key="1">
    <source>
        <dbReference type="SAM" id="Coils"/>
    </source>
</evidence>
<dbReference type="EMBL" id="JAGIZB010000003">
    <property type="protein sequence ID" value="MBP0444037.1"/>
    <property type="molecule type" value="Genomic_DNA"/>
</dbReference>
<comment type="caution">
    <text evidence="2">The sequence shown here is derived from an EMBL/GenBank/DDBJ whole genome shotgun (WGS) entry which is preliminary data.</text>
</comment>
<organism evidence="2 3">
    <name type="scientific">Pararoseomonas baculiformis</name>
    <dbReference type="NCBI Taxonomy" id="2820812"/>
    <lineage>
        <taxon>Bacteria</taxon>
        <taxon>Pseudomonadati</taxon>
        <taxon>Pseudomonadota</taxon>
        <taxon>Alphaproteobacteria</taxon>
        <taxon>Acetobacterales</taxon>
        <taxon>Acetobacteraceae</taxon>
        <taxon>Pararoseomonas</taxon>
    </lineage>
</organism>
<evidence type="ECO:0000313" key="3">
    <source>
        <dbReference type="Proteomes" id="UP000681594"/>
    </source>
</evidence>
<proteinExistence type="predicted"/>
<protein>
    <submittedName>
        <fullName evidence="2">Uncharacterized protein</fullName>
    </submittedName>
</protein>
<reference evidence="2 3" key="1">
    <citation type="submission" date="2021-03" db="EMBL/GenBank/DDBJ databases">
        <authorList>
            <person name="So Y."/>
        </authorList>
    </citation>
    <scope>NUCLEOTIDE SEQUENCE [LARGE SCALE GENOMIC DNA]</scope>
    <source>
        <strain evidence="2 3">SSH11</strain>
    </source>
</reference>